<dbReference type="GO" id="GO:0016810">
    <property type="term" value="F:hydrolase activity, acting on carbon-nitrogen (but not peptide) bonds"/>
    <property type="evidence" value="ECO:0007669"/>
    <property type="project" value="InterPro"/>
</dbReference>
<dbReference type="GO" id="GO:0005975">
    <property type="term" value="P:carbohydrate metabolic process"/>
    <property type="evidence" value="ECO:0007669"/>
    <property type="project" value="InterPro"/>
</dbReference>
<evidence type="ECO:0000256" key="4">
    <source>
        <dbReference type="ARBA" id="ARBA00032976"/>
    </source>
</evidence>
<dbReference type="InterPro" id="IPR002509">
    <property type="entry name" value="NODB_dom"/>
</dbReference>
<dbReference type="SUPFAM" id="SSF88713">
    <property type="entry name" value="Glycoside hydrolase/deacetylase"/>
    <property type="match status" value="1"/>
</dbReference>
<gene>
    <name evidence="7" type="ORF">GJ689_12570</name>
</gene>
<dbReference type="AlphaFoldDB" id="A0A9X4XL02"/>
<dbReference type="PANTHER" id="PTHR47561">
    <property type="entry name" value="POLYSACCHARIDE DEACETYLASE FAMILY PROTEIN (AFU_ORTHOLOGUE AFUA_6G05030)"/>
    <property type="match status" value="1"/>
</dbReference>
<evidence type="ECO:0000313" key="7">
    <source>
        <dbReference type="EMBL" id="MTW17038.1"/>
    </source>
</evidence>
<evidence type="ECO:0000256" key="2">
    <source>
        <dbReference type="ARBA" id="ARBA00010973"/>
    </source>
</evidence>
<comment type="similarity">
    <text evidence="2">Belongs to the polysaccharide deacetylase family.</text>
</comment>
<comment type="function">
    <text evidence="1">Is involved in generating a small heat-stable compound (Nod), an acylated oligomer of N-acetylglucosamine, that stimulates mitosis in various plant protoplasts.</text>
</comment>
<accession>A0A9X4XL02</accession>
<evidence type="ECO:0000259" key="6">
    <source>
        <dbReference type="Pfam" id="PF01522"/>
    </source>
</evidence>
<evidence type="ECO:0000256" key="5">
    <source>
        <dbReference type="SAM" id="MobiDB-lite"/>
    </source>
</evidence>
<evidence type="ECO:0000256" key="1">
    <source>
        <dbReference type="ARBA" id="ARBA00003236"/>
    </source>
</evidence>
<feature type="region of interest" description="Disordered" evidence="5">
    <location>
        <begin position="1"/>
        <end position="32"/>
    </location>
</feature>
<evidence type="ECO:0000256" key="3">
    <source>
        <dbReference type="ARBA" id="ARBA00020071"/>
    </source>
</evidence>
<feature type="domain" description="NodB homology" evidence="6">
    <location>
        <begin position="73"/>
        <end position="167"/>
    </location>
</feature>
<reference evidence="7 8" key="1">
    <citation type="submission" date="2019-11" db="EMBL/GenBank/DDBJ databases">
        <title>Whole-genome sequence of Rhodoplanes serenus DSM 18633, type strain.</title>
        <authorList>
            <person name="Kyndt J.A."/>
            <person name="Meyer T.E."/>
        </authorList>
    </citation>
    <scope>NUCLEOTIDE SEQUENCE [LARGE SCALE GENOMIC DNA]</scope>
    <source>
        <strain evidence="7 8">DSM 18633</strain>
    </source>
</reference>
<dbReference type="EMBL" id="WNKV01000008">
    <property type="protein sequence ID" value="MTW17038.1"/>
    <property type="molecule type" value="Genomic_DNA"/>
</dbReference>
<comment type="caution">
    <text evidence="7">The sequence shown here is derived from an EMBL/GenBank/DDBJ whole genome shotgun (WGS) entry which is preliminary data.</text>
</comment>
<organism evidence="7 8">
    <name type="scientific">Rhodoplanes serenus</name>
    <dbReference type="NCBI Taxonomy" id="200615"/>
    <lineage>
        <taxon>Bacteria</taxon>
        <taxon>Pseudomonadati</taxon>
        <taxon>Pseudomonadota</taxon>
        <taxon>Alphaproteobacteria</taxon>
        <taxon>Hyphomicrobiales</taxon>
        <taxon>Nitrobacteraceae</taxon>
        <taxon>Rhodoplanes</taxon>
    </lineage>
</organism>
<proteinExistence type="inferred from homology"/>
<dbReference type="InterPro" id="IPR011330">
    <property type="entry name" value="Glyco_hydro/deAcase_b/a-brl"/>
</dbReference>
<protein>
    <recommendedName>
        <fullName evidence="3">Chitooligosaccharide deacetylase</fullName>
    </recommendedName>
    <alternativeName>
        <fullName evidence="4">Nodulation protein B</fullName>
    </alternativeName>
</protein>
<dbReference type="Proteomes" id="UP000438991">
    <property type="component" value="Unassembled WGS sequence"/>
</dbReference>
<evidence type="ECO:0000313" key="8">
    <source>
        <dbReference type="Proteomes" id="UP000438991"/>
    </source>
</evidence>
<sequence>MGRSRLLADGAGGLSRRRAAVPGGPVSGSAPSTTFAREIRTVPRSIVCLTIDLAAPPHGAAVARPATPFASVGAARLLDLLGRRGLPATWFMATEAIAAHPELCERAVFAGHEIGLLGVGAAPAGLPSADADLSRGIAAIRGLSGQPPRGFRAAGAALDDATLARLDAQRFTYDSSLRSGHLWPWRLPRHGPAAPGEGATGDDATAAGLIEMPIGWPPVARTGVDGAHPVPVSALALEAPRLALQTLLDEALFMRDSLDWGVLTLALDPAVIGRGAGLRALGDVLDTLIEAGVVFLTMAEAAAEAADRLGP</sequence>
<dbReference type="PANTHER" id="PTHR47561:SF1">
    <property type="entry name" value="POLYSACCHARIDE DEACETYLASE FAMILY PROTEIN (AFU_ORTHOLOGUE AFUA_6G05030)"/>
    <property type="match status" value="1"/>
</dbReference>
<name>A0A9X4XL02_9BRAD</name>
<dbReference type="Pfam" id="PF01522">
    <property type="entry name" value="Polysacc_deac_1"/>
    <property type="match status" value="1"/>
</dbReference>
<dbReference type="Gene3D" id="3.20.20.370">
    <property type="entry name" value="Glycoside hydrolase/deacetylase"/>
    <property type="match status" value="1"/>
</dbReference>